<keyword evidence="3" id="KW-0238">DNA-binding</keyword>
<evidence type="ECO:0000256" key="5">
    <source>
        <dbReference type="ARBA" id="ARBA00023242"/>
    </source>
</evidence>
<dbReference type="Gene3D" id="1.20.5.170">
    <property type="match status" value="1"/>
</dbReference>
<keyword evidence="6" id="KW-0175">Coiled coil</keyword>
<dbReference type="GO" id="GO:0006513">
    <property type="term" value="P:protein monoubiquitination"/>
    <property type="evidence" value="ECO:0007669"/>
    <property type="project" value="TreeGrafter"/>
</dbReference>
<dbReference type="InterPro" id="IPR019193">
    <property type="entry name" value="UBQ-conj_enz_E2-bd_prot"/>
</dbReference>
<dbReference type="Pfam" id="PF09814">
    <property type="entry name" value="HECT_2"/>
    <property type="match status" value="1"/>
</dbReference>
<gene>
    <name evidence="8" type="ORF">GH714_015393</name>
</gene>
<organism evidence="8 9">
    <name type="scientific">Hevea brasiliensis</name>
    <name type="common">Para rubber tree</name>
    <name type="synonym">Siphonia brasiliensis</name>
    <dbReference type="NCBI Taxonomy" id="3981"/>
    <lineage>
        <taxon>Eukaryota</taxon>
        <taxon>Viridiplantae</taxon>
        <taxon>Streptophyta</taxon>
        <taxon>Embryophyta</taxon>
        <taxon>Tracheophyta</taxon>
        <taxon>Spermatophyta</taxon>
        <taxon>Magnoliopsida</taxon>
        <taxon>eudicotyledons</taxon>
        <taxon>Gunneridae</taxon>
        <taxon>Pentapetalae</taxon>
        <taxon>rosids</taxon>
        <taxon>fabids</taxon>
        <taxon>Malpighiales</taxon>
        <taxon>Euphorbiaceae</taxon>
        <taxon>Crotonoideae</taxon>
        <taxon>Micrandreae</taxon>
        <taxon>Hevea</taxon>
    </lineage>
</organism>
<dbReference type="GO" id="GO:0000209">
    <property type="term" value="P:protein polyubiquitination"/>
    <property type="evidence" value="ECO:0007669"/>
    <property type="project" value="TreeGrafter"/>
</dbReference>
<evidence type="ECO:0000313" key="8">
    <source>
        <dbReference type="EMBL" id="KAF2290776.1"/>
    </source>
</evidence>
<dbReference type="GO" id="GO:0046983">
    <property type="term" value="F:protein dimerization activity"/>
    <property type="evidence" value="ECO:0007669"/>
    <property type="project" value="UniProtKB-ARBA"/>
</dbReference>
<dbReference type="SMART" id="SM00338">
    <property type="entry name" value="BRLZ"/>
    <property type="match status" value="1"/>
</dbReference>
<dbReference type="InterPro" id="IPR004827">
    <property type="entry name" value="bZIP"/>
</dbReference>
<dbReference type="GO" id="GO:0061630">
    <property type="term" value="F:ubiquitin protein ligase activity"/>
    <property type="evidence" value="ECO:0007669"/>
    <property type="project" value="TreeGrafter"/>
</dbReference>
<dbReference type="GO" id="GO:0030332">
    <property type="term" value="F:cyclin binding"/>
    <property type="evidence" value="ECO:0007669"/>
    <property type="project" value="TreeGrafter"/>
</dbReference>
<dbReference type="AlphaFoldDB" id="A0A6A6KRS4"/>
<dbReference type="InterPro" id="IPR045314">
    <property type="entry name" value="bZIP_plant_GBF1"/>
</dbReference>
<dbReference type="FunFam" id="1.20.5.170:FF:000020">
    <property type="entry name" value="BZIP transcription factor"/>
    <property type="match status" value="1"/>
</dbReference>
<keyword evidence="2" id="KW-0805">Transcription regulation</keyword>
<dbReference type="CDD" id="cd14702">
    <property type="entry name" value="bZIP_plant_GBF1"/>
    <property type="match status" value="1"/>
</dbReference>
<dbReference type="GO" id="GO:0051865">
    <property type="term" value="P:protein autoubiquitination"/>
    <property type="evidence" value="ECO:0007669"/>
    <property type="project" value="TreeGrafter"/>
</dbReference>
<dbReference type="Pfam" id="PF00170">
    <property type="entry name" value="bZIP_1"/>
    <property type="match status" value="1"/>
</dbReference>
<dbReference type="InterPro" id="IPR046347">
    <property type="entry name" value="bZIP_sf"/>
</dbReference>
<protein>
    <recommendedName>
        <fullName evidence="7">BZIP domain-containing protein</fullName>
    </recommendedName>
</protein>
<dbReference type="GO" id="GO:0005829">
    <property type="term" value="C:cytosol"/>
    <property type="evidence" value="ECO:0007669"/>
    <property type="project" value="TreeGrafter"/>
</dbReference>
<reference evidence="8 9" key="1">
    <citation type="journal article" date="2020" name="Mol. Plant">
        <title>The Chromosome-Based Rubber Tree Genome Provides New Insights into Spurge Genome Evolution and Rubber Biosynthesis.</title>
        <authorList>
            <person name="Liu J."/>
            <person name="Shi C."/>
            <person name="Shi C.C."/>
            <person name="Li W."/>
            <person name="Zhang Q.J."/>
            <person name="Zhang Y."/>
            <person name="Li K."/>
            <person name="Lu H.F."/>
            <person name="Shi C."/>
            <person name="Zhu S.T."/>
            <person name="Xiao Z.Y."/>
            <person name="Nan H."/>
            <person name="Yue Y."/>
            <person name="Zhu X.G."/>
            <person name="Wu Y."/>
            <person name="Hong X.N."/>
            <person name="Fan G.Y."/>
            <person name="Tong Y."/>
            <person name="Zhang D."/>
            <person name="Mao C.L."/>
            <person name="Liu Y.L."/>
            <person name="Hao S.J."/>
            <person name="Liu W.Q."/>
            <person name="Lv M.Q."/>
            <person name="Zhang H.B."/>
            <person name="Liu Y."/>
            <person name="Hu-Tang G.R."/>
            <person name="Wang J.P."/>
            <person name="Wang J.H."/>
            <person name="Sun Y.H."/>
            <person name="Ni S.B."/>
            <person name="Chen W.B."/>
            <person name="Zhang X.C."/>
            <person name="Jiao Y.N."/>
            <person name="Eichler E.E."/>
            <person name="Li G.H."/>
            <person name="Liu X."/>
            <person name="Gao L.Z."/>
        </authorList>
    </citation>
    <scope>NUCLEOTIDE SEQUENCE [LARGE SCALE GENOMIC DNA]</scope>
    <source>
        <strain evidence="9">cv. GT1</strain>
        <tissue evidence="8">Leaf</tissue>
    </source>
</reference>
<keyword evidence="9" id="KW-1185">Reference proteome</keyword>
<dbReference type="GO" id="GO:0003677">
    <property type="term" value="F:DNA binding"/>
    <property type="evidence" value="ECO:0007669"/>
    <property type="project" value="UniProtKB-KW"/>
</dbReference>
<evidence type="ECO:0000256" key="2">
    <source>
        <dbReference type="ARBA" id="ARBA00023015"/>
    </source>
</evidence>
<dbReference type="GO" id="GO:0031624">
    <property type="term" value="F:ubiquitin conjugating enzyme binding"/>
    <property type="evidence" value="ECO:0007669"/>
    <property type="project" value="TreeGrafter"/>
</dbReference>
<keyword evidence="4" id="KW-0804">Transcription</keyword>
<dbReference type="GO" id="GO:0043161">
    <property type="term" value="P:proteasome-mediated ubiquitin-dependent protein catabolic process"/>
    <property type="evidence" value="ECO:0007669"/>
    <property type="project" value="TreeGrafter"/>
</dbReference>
<dbReference type="GO" id="GO:0000151">
    <property type="term" value="C:ubiquitin ligase complex"/>
    <property type="evidence" value="ECO:0007669"/>
    <property type="project" value="TreeGrafter"/>
</dbReference>
<evidence type="ECO:0000256" key="1">
    <source>
        <dbReference type="ARBA" id="ARBA00004123"/>
    </source>
</evidence>
<evidence type="ECO:0000259" key="7">
    <source>
        <dbReference type="SMART" id="SM00338"/>
    </source>
</evidence>
<evidence type="ECO:0000256" key="6">
    <source>
        <dbReference type="SAM" id="Coils"/>
    </source>
</evidence>
<proteinExistence type="predicted"/>
<comment type="subcellular location">
    <subcellularLocation>
        <location evidence="1">Nucleus</location>
    </subcellularLocation>
</comment>
<dbReference type="Proteomes" id="UP000467840">
    <property type="component" value="Chromosome 2"/>
</dbReference>
<comment type="caution">
    <text evidence="8">The sequence shown here is derived from an EMBL/GenBank/DDBJ whole genome shotgun (WGS) entry which is preliminary data.</text>
</comment>
<dbReference type="PANTHER" id="PTHR31531">
    <property type="entry name" value="E3 UBIQUITIN-PROTEIN LIGASE E3D FAMILY MEMBER"/>
    <property type="match status" value="1"/>
</dbReference>
<evidence type="ECO:0000256" key="4">
    <source>
        <dbReference type="ARBA" id="ARBA00023163"/>
    </source>
</evidence>
<name>A0A6A6KRS4_HEVBR</name>
<dbReference type="PANTHER" id="PTHR31531:SF2">
    <property type="entry name" value="E3 UBIQUITIN-PROTEIN LIGASE E3D"/>
    <property type="match status" value="1"/>
</dbReference>
<dbReference type="EMBL" id="JAAGAX010000015">
    <property type="protein sequence ID" value="KAF2290776.1"/>
    <property type="molecule type" value="Genomic_DNA"/>
</dbReference>
<dbReference type="GO" id="GO:0003700">
    <property type="term" value="F:DNA-binding transcription factor activity"/>
    <property type="evidence" value="ECO:0007669"/>
    <property type="project" value="InterPro"/>
</dbReference>
<keyword evidence="5" id="KW-0539">Nucleus</keyword>
<dbReference type="SUPFAM" id="SSF57959">
    <property type="entry name" value="Leucine zipper domain"/>
    <property type="match status" value="1"/>
</dbReference>
<dbReference type="GO" id="GO:0005634">
    <property type="term" value="C:nucleus"/>
    <property type="evidence" value="ECO:0007669"/>
    <property type="project" value="UniProtKB-SubCell"/>
</dbReference>
<feature type="coiled-coil region" evidence="6">
    <location>
        <begin position="5"/>
        <end position="39"/>
    </location>
</feature>
<accession>A0A6A6KRS4</accession>
<evidence type="ECO:0000313" key="9">
    <source>
        <dbReference type="Proteomes" id="UP000467840"/>
    </source>
</evidence>
<evidence type="ECO:0000256" key="3">
    <source>
        <dbReference type="ARBA" id="ARBA00023125"/>
    </source>
</evidence>
<feature type="domain" description="BZIP" evidence="7">
    <location>
        <begin position="1"/>
        <end position="56"/>
    </location>
</feature>
<sequence>MISNRESARRSRMRKQKRLDDLMAQLGQLKKENHEILNSIIITSQIFSNIEAENSILGAQVDELSHRLESLNEIINHVKLSNGLIIKDEHDDYFMNPWTSYFHGNQPIMDLAINLEVQLNLPQSHLLVSWTGEGTEKLSLTVPIPKVLIDPDSPVTFRALDDHIEVKLVLLLPVDHPIFSDLSLSDYGENSEVLDSVKPLDMDSDLKSLSSMEGVHFYCRSCSTRLTRSCIRQFVEMPSVNWREMADNWFGACCCSFGGVSEKLVNRFADAYTCAKGMCLLTSTAVILCKDDLVGCKFADWDGIQRLEPRENFAGQNGLSEEAMLDFGSNLRRDASCDSHTSDLSENVASESGFCNSTHPAQDYVDVSTHEVSKLSLADQKTSKAVEAMANRRSFLNGFLGNVFMARSYNLSTDIEWKHFVCPHCSTVLGAYPCANGDFPVDNGVRLLKCYLSTSLSVGRSDDLFRKYTLEKMFANQLMESAKDELSFRTVVRDLTTKSPMLQVVLLNPNSWYCTGNCLDAECSEKSTLKLDLLPIIKLLFADCSNNKESQLRLVISQLSSLFADYTFLVAEETS</sequence>